<dbReference type="EMBL" id="BPQB01000040">
    <property type="protein sequence ID" value="GJE94432.1"/>
    <property type="molecule type" value="Genomic_DNA"/>
</dbReference>
<evidence type="ECO:0000313" key="2">
    <source>
        <dbReference type="Proteomes" id="UP000703269"/>
    </source>
</evidence>
<organism evidence="1 2">
    <name type="scientific">Phanerochaete sordida</name>
    <dbReference type="NCBI Taxonomy" id="48140"/>
    <lineage>
        <taxon>Eukaryota</taxon>
        <taxon>Fungi</taxon>
        <taxon>Dikarya</taxon>
        <taxon>Basidiomycota</taxon>
        <taxon>Agaricomycotina</taxon>
        <taxon>Agaricomycetes</taxon>
        <taxon>Polyporales</taxon>
        <taxon>Phanerochaetaceae</taxon>
        <taxon>Phanerochaete</taxon>
    </lineage>
</organism>
<dbReference type="AlphaFoldDB" id="A0A9P3GEX2"/>
<gene>
    <name evidence="1" type="ORF">PsYK624_106020</name>
</gene>
<reference evidence="1 2" key="1">
    <citation type="submission" date="2021-08" db="EMBL/GenBank/DDBJ databases">
        <title>Draft Genome Sequence of Phanerochaete sordida strain YK-624.</title>
        <authorList>
            <person name="Mori T."/>
            <person name="Dohra H."/>
            <person name="Suzuki T."/>
            <person name="Kawagishi H."/>
            <person name="Hirai H."/>
        </authorList>
    </citation>
    <scope>NUCLEOTIDE SEQUENCE [LARGE SCALE GENOMIC DNA]</scope>
    <source>
        <strain evidence="1 2">YK-624</strain>
    </source>
</reference>
<comment type="caution">
    <text evidence="1">The sequence shown here is derived from an EMBL/GenBank/DDBJ whole genome shotgun (WGS) entry which is preliminary data.</text>
</comment>
<protein>
    <submittedName>
        <fullName evidence="1">Uncharacterized protein</fullName>
    </submittedName>
</protein>
<evidence type="ECO:0000313" key="1">
    <source>
        <dbReference type="EMBL" id="GJE94432.1"/>
    </source>
</evidence>
<sequence length="87" mass="9526">MGSYLCFARSGDQVSGAGAREYIATSRWPAHVRVLNGVLIYTDYTTRNSAQSALRLLMTTEAHGAATYCQARYARYDGDITAQARSV</sequence>
<name>A0A9P3GEX2_9APHY</name>
<dbReference type="Proteomes" id="UP000703269">
    <property type="component" value="Unassembled WGS sequence"/>
</dbReference>
<accession>A0A9P3GEX2</accession>
<proteinExistence type="predicted"/>
<keyword evidence="2" id="KW-1185">Reference proteome</keyword>